<evidence type="ECO:0008006" key="3">
    <source>
        <dbReference type="Google" id="ProtNLM"/>
    </source>
</evidence>
<dbReference type="InterPro" id="IPR005366">
    <property type="entry name" value="EMC8/9"/>
</dbReference>
<dbReference type="InParanoid" id="E1ZPZ1"/>
<dbReference type="RefSeq" id="XP_005844166.1">
    <property type="nucleotide sequence ID" value="XM_005844104.1"/>
</dbReference>
<dbReference type="Proteomes" id="UP000008141">
    <property type="component" value="Unassembled WGS sequence"/>
</dbReference>
<dbReference type="GeneID" id="17351616"/>
<accession>E1ZPZ1</accession>
<organism evidence="2">
    <name type="scientific">Chlorella variabilis</name>
    <name type="common">Green alga</name>
    <dbReference type="NCBI Taxonomy" id="554065"/>
    <lineage>
        <taxon>Eukaryota</taxon>
        <taxon>Viridiplantae</taxon>
        <taxon>Chlorophyta</taxon>
        <taxon>core chlorophytes</taxon>
        <taxon>Trebouxiophyceae</taxon>
        <taxon>Chlorellales</taxon>
        <taxon>Chlorellaceae</taxon>
        <taxon>Chlorella clade</taxon>
        <taxon>Chlorella</taxon>
    </lineage>
</organism>
<keyword evidence="2" id="KW-1185">Reference proteome</keyword>
<evidence type="ECO:0000313" key="2">
    <source>
        <dbReference type="Proteomes" id="UP000008141"/>
    </source>
</evidence>
<dbReference type="FunCoup" id="E1ZPZ1">
    <property type="interactions" value="1963"/>
</dbReference>
<dbReference type="PANTHER" id="PTHR12941">
    <property type="entry name" value="ER MEMBRANE PROTEIN COMPLEX"/>
    <property type="match status" value="1"/>
</dbReference>
<sequence length="231" mass="24367">MTKNCSVEPAALYKILLHSLKHTAGVNGVLLGTVSVGTATGAGPATAVRVVDAVPVGHGFVTLTPVLEMALSQIEGYVHEQAGSTCPLGLRIVGYYQCNERLGDSELGGGRRVADRIEAAFPDSVAVVLDSTVMDTALQAAVAQQQQDQAGKQQVEEEPVLALFVKDGMRGWVRASASDGKTRLHCPTQGVAAQLAQYAAEGRHRALVDFEQHLDDINANWLNTGLLEGPA</sequence>
<dbReference type="Pfam" id="PF03665">
    <property type="entry name" value="UPF0172"/>
    <property type="match status" value="1"/>
</dbReference>
<dbReference type="CDD" id="cd08060">
    <property type="entry name" value="MPN_UPF0172"/>
    <property type="match status" value="1"/>
</dbReference>
<protein>
    <recommendedName>
        <fullName evidence="3">MPN domain-containing protein</fullName>
    </recommendedName>
</protein>
<dbReference type="OrthoDB" id="194468at2759"/>
<dbReference type="KEGG" id="cvr:CHLNCDRAFT_58988"/>
<evidence type="ECO:0000313" key="1">
    <source>
        <dbReference type="EMBL" id="EFN52064.1"/>
    </source>
</evidence>
<dbReference type="AlphaFoldDB" id="E1ZPZ1"/>
<name>E1ZPZ1_CHLVA</name>
<dbReference type="PANTHER" id="PTHR12941:SF10">
    <property type="entry name" value="ER MEMBRANE PROTEIN COMPLEX SUBUNIT 8_9 HOMOLOG"/>
    <property type="match status" value="1"/>
</dbReference>
<proteinExistence type="predicted"/>
<dbReference type="OMA" id="CLSDCVP"/>
<dbReference type="STRING" id="554065.E1ZPZ1"/>
<dbReference type="EMBL" id="GL433858">
    <property type="protein sequence ID" value="EFN52064.1"/>
    <property type="molecule type" value="Genomic_DNA"/>
</dbReference>
<dbReference type="eggNOG" id="KOG3289">
    <property type="taxonomic scope" value="Eukaryota"/>
</dbReference>
<dbReference type="GO" id="GO:0072546">
    <property type="term" value="C:EMC complex"/>
    <property type="evidence" value="ECO:0007669"/>
    <property type="project" value="InterPro"/>
</dbReference>
<gene>
    <name evidence="1" type="ORF">CHLNCDRAFT_58988</name>
</gene>
<reference evidence="1 2" key="1">
    <citation type="journal article" date="2010" name="Plant Cell">
        <title>The Chlorella variabilis NC64A genome reveals adaptation to photosymbiosis, coevolution with viruses, and cryptic sex.</title>
        <authorList>
            <person name="Blanc G."/>
            <person name="Duncan G."/>
            <person name="Agarkova I."/>
            <person name="Borodovsky M."/>
            <person name="Gurnon J."/>
            <person name="Kuo A."/>
            <person name="Lindquist E."/>
            <person name="Lucas S."/>
            <person name="Pangilinan J."/>
            <person name="Polle J."/>
            <person name="Salamov A."/>
            <person name="Terry A."/>
            <person name="Yamada T."/>
            <person name="Dunigan D.D."/>
            <person name="Grigoriev I.V."/>
            <person name="Claverie J.M."/>
            <person name="Van Etten J.L."/>
        </authorList>
    </citation>
    <scope>NUCLEOTIDE SEQUENCE [LARGE SCALE GENOMIC DNA]</scope>
    <source>
        <strain evidence="1 2">NC64A</strain>
    </source>
</reference>